<dbReference type="OrthoDB" id="187789at2157"/>
<name>A0A8T8LPP1_9EURY</name>
<feature type="region of interest" description="Disordered" evidence="1">
    <location>
        <begin position="67"/>
        <end position="115"/>
    </location>
</feature>
<feature type="compositionally biased region" description="Acidic residues" evidence="1">
    <location>
        <begin position="223"/>
        <end position="245"/>
    </location>
</feature>
<dbReference type="InterPro" id="IPR025491">
    <property type="entry name" value="DUF4382"/>
</dbReference>
<dbReference type="AlphaFoldDB" id="A0A8T8LPP1"/>
<dbReference type="RefSeq" id="WP_017344662.1">
    <property type="nucleotide sequence ID" value="NZ_CP073695.1"/>
</dbReference>
<sequence>MTDRTSDRLALDRRTYLRATGAAALGAAGLAGCVGRASGTLATRVTDQPADIGDFESLVVTVEGFWLGPEGAEPDSEDADGNETDTDDGGDDAGDNETADGNETDAGDEADDEEDAGREYFEFDEAQEADLVELQNGETQLIDERELQTGEYPYLQIDVSSADGTLTDGSDATVDLPGNAPLKFNEAFEIRENTRTTFTADFAPVLRGNGRYLLRPVPSGIEVEYEESSDSDDDGSSGDNETDDS</sequence>
<dbReference type="PROSITE" id="PS51318">
    <property type="entry name" value="TAT"/>
    <property type="match status" value="1"/>
</dbReference>
<dbReference type="PROSITE" id="PS51257">
    <property type="entry name" value="PROKAR_LIPOPROTEIN"/>
    <property type="match status" value="1"/>
</dbReference>
<feature type="region of interest" description="Disordered" evidence="1">
    <location>
        <begin position="219"/>
        <end position="245"/>
    </location>
</feature>
<dbReference type="Pfam" id="PF14321">
    <property type="entry name" value="DUF4382"/>
    <property type="match status" value="1"/>
</dbReference>
<keyword evidence="4" id="KW-1185">Reference proteome</keyword>
<dbReference type="InterPro" id="IPR006311">
    <property type="entry name" value="TAT_signal"/>
</dbReference>
<proteinExistence type="predicted"/>
<reference evidence="3 4" key="1">
    <citation type="submission" date="2021-03" db="EMBL/GenBank/DDBJ databases">
        <title>Halorubrum sodomense MBLA0099, Whole genome shotgun sequencing.</title>
        <authorList>
            <person name="Seo M.-J."/>
            <person name="Cho E.-S."/>
            <person name="Hwang C.Y."/>
        </authorList>
    </citation>
    <scope>NUCLEOTIDE SEQUENCE [LARGE SCALE GENOMIC DNA]</scope>
    <source>
        <strain evidence="3 4">MBLA0099</strain>
    </source>
</reference>
<evidence type="ECO:0000256" key="1">
    <source>
        <dbReference type="SAM" id="MobiDB-lite"/>
    </source>
</evidence>
<dbReference type="EMBL" id="CP073695">
    <property type="protein sequence ID" value="QUO49143.1"/>
    <property type="molecule type" value="Genomic_DNA"/>
</dbReference>
<feature type="compositionally biased region" description="Acidic residues" evidence="1">
    <location>
        <begin position="72"/>
        <end position="115"/>
    </location>
</feature>
<protein>
    <submittedName>
        <fullName evidence="3">DUF4382 domain-containing protein</fullName>
    </submittedName>
</protein>
<dbReference type="KEGG" id="hss:J7656_07380"/>
<evidence type="ECO:0000313" key="3">
    <source>
        <dbReference type="EMBL" id="QUO49143.1"/>
    </source>
</evidence>
<evidence type="ECO:0000313" key="4">
    <source>
        <dbReference type="Proteomes" id="UP000679341"/>
    </source>
</evidence>
<accession>A0A8T8LPP1</accession>
<evidence type="ECO:0000259" key="2">
    <source>
        <dbReference type="Pfam" id="PF14321"/>
    </source>
</evidence>
<dbReference type="Proteomes" id="UP000679341">
    <property type="component" value="Chromosome"/>
</dbReference>
<feature type="domain" description="DUF4382" evidence="2">
    <location>
        <begin position="38"/>
        <end position="216"/>
    </location>
</feature>
<gene>
    <name evidence="3" type="ORF">J7656_07380</name>
</gene>
<organism evidence="3 4">
    <name type="scientific">Halorubrum ruber</name>
    <dbReference type="NCBI Taxonomy" id="2982524"/>
    <lineage>
        <taxon>Archaea</taxon>
        <taxon>Methanobacteriati</taxon>
        <taxon>Methanobacteriota</taxon>
        <taxon>Stenosarchaea group</taxon>
        <taxon>Halobacteria</taxon>
        <taxon>Halobacteriales</taxon>
        <taxon>Haloferacaceae</taxon>
        <taxon>Halorubrum</taxon>
    </lineage>
</organism>
<dbReference type="GeneID" id="64827350"/>